<evidence type="ECO:0000256" key="1">
    <source>
        <dbReference type="ARBA" id="ARBA00022679"/>
    </source>
</evidence>
<proteinExistence type="predicted"/>
<dbReference type="Proteomes" id="UP001169764">
    <property type="component" value="Unassembled WGS sequence"/>
</dbReference>
<dbReference type="InterPro" id="IPR051091">
    <property type="entry name" value="O-Glucosyltr/Glycosyltrsf_90"/>
</dbReference>
<feature type="domain" description="Glycosyl transferase CAP10" evidence="2">
    <location>
        <begin position="55"/>
        <end position="292"/>
    </location>
</feature>
<reference evidence="3" key="1">
    <citation type="submission" date="2023-07" db="EMBL/GenBank/DDBJ databases">
        <authorList>
            <person name="Kim M."/>
        </authorList>
    </citation>
    <scope>NUCLEOTIDE SEQUENCE</scope>
    <source>
        <strain evidence="3">BIUV-7</strain>
    </source>
</reference>
<dbReference type="PANTHER" id="PTHR12203">
    <property type="entry name" value="KDEL LYS-ASP-GLU-LEU CONTAINING - RELATED"/>
    <property type="match status" value="1"/>
</dbReference>
<dbReference type="Pfam" id="PF05686">
    <property type="entry name" value="Glyco_transf_90"/>
    <property type="match status" value="1"/>
</dbReference>
<keyword evidence="4" id="KW-1185">Reference proteome</keyword>
<accession>A0ABT8Y5S9</accession>
<evidence type="ECO:0000313" key="3">
    <source>
        <dbReference type="EMBL" id="MDO6413675.1"/>
    </source>
</evidence>
<dbReference type="EMBL" id="JAUOTP010000002">
    <property type="protein sequence ID" value="MDO6413675.1"/>
    <property type="molecule type" value="Genomic_DNA"/>
</dbReference>
<dbReference type="RefSeq" id="WP_303540307.1">
    <property type="nucleotide sequence ID" value="NZ_JAUOTP010000002.1"/>
</dbReference>
<name>A0ABT8Y5S9_9SPHN</name>
<evidence type="ECO:0000313" key="4">
    <source>
        <dbReference type="Proteomes" id="UP001169764"/>
    </source>
</evidence>
<sequence>MVRIAGGRVQVSAPGWLLNAGATYAVTLYMEALAAELNRDPCVYGFDPGNIYTVFVQTWDRALTGVRSLAFGRNVQGQGAVGLMPDVYYINHRGYAQLRWEAQQYAPVWADRRAMIAWRGSVTGGGNFQSPSDIPRVKMALACRDLSAADVRLSGAHPTMASVYSPGEINAFLAAEQLMGEMWHMADFSKYRYSIDIDGHANAWSFLEKMILGCCVLKVASPYEQWFYDRVRPWEHYVPIKADLSDIEEKIEWCLANEARCEWIARNGQALAATQCYETEIRSNCEQLMRFASTDIGESNAKELVRR</sequence>
<protein>
    <submittedName>
        <fullName evidence="3">Glycosyl transferase family 90</fullName>
    </submittedName>
</protein>
<dbReference type="PANTHER" id="PTHR12203:SF35">
    <property type="entry name" value="PROTEIN O-GLUCOSYLTRANSFERASE 1"/>
    <property type="match status" value="1"/>
</dbReference>
<evidence type="ECO:0000259" key="2">
    <source>
        <dbReference type="SMART" id="SM00672"/>
    </source>
</evidence>
<organism evidence="3 4">
    <name type="scientific">Sphingomonas natans</name>
    <dbReference type="NCBI Taxonomy" id="3063330"/>
    <lineage>
        <taxon>Bacteria</taxon>
        <taxon>Pseudomonadati</taxon>
        <taxon>Pseudomonadota</taxon>
        <taxon>Alphaproteobacteria</taxon>
        <taxon>Sphingomonadales</taxon>
        <taxon>Sphingomonadaceae</taxon>
        <taxon>Sphingomonas</taxon>
    </lineage>
</organism>
<comment type="caution">
    <text evidence="3">The sequence shown here is derived from an EMBL/GenBank/DDBJ whole genome shotgun (WGS) entry which is preliminary data.</text>
</comment>
<dbReference type="SMART" id="SM00672">
    <property type="entry name" value="CAP10"/>
    <property type="match status" value="1"/>
</dbReference>
<keyword evidence="1 3" id="KW-0808">Transferase</keyword>
<dbReference type="GO" id="GO:0016740">
    <property type="term" value="F:transferase activity"/>
    <property type="evidence" value="ECO:0007669"/>
    <property type="project" value="UniProtKB-KW"/>
</dbReference>
<dbReference type="InterPro" id="IPR006598">
    <property type="entry name" value="CAP10"/>
</dbReference>
<gene>
    <name evidence="3" type="ORF">Q4F19_04700</name>
</gene>